<dbReference type="PRINTS" id="PR00933">
    <property type="entry name" value="BLYTICPTASE"/>
</dbReference>
<evidence type="ECO:0000256" key="5">
    <source>
        <dbReference type="ARBA" id="ARBA00023049"/>
    </source>
</evidence>
<evidence type="ECO:0000256" key="3">
    <source>
        <dbReference type="ARBA" id="ARBA00022801"/>
    </source>
</evidence>
<accession>A0A1I1MZX5</accession>
<dbReference type="InterPro" id="IPR000841">
    <property type="entry name" value="Pept_M23A_Blytic"/>
</dbReference>
<dbReference type="GO" id="GO:0046872">
    <property type="term" value="F:metal ion binding"/>
    <property type="evidence" value="ECO:0007669"/>
    <property type="project" value="UniProtKB-KW"/>
</dbReference>
<dbReference type="InterPro" id="IPR050570">
    <property type="entry name" value="Cell_wall_metabolism_enzyme"/>
</dbReference>
<dbReference type="RefSeq" id="WP_091985308.1">
    <property type="nucleotide sequence ID" value="NZ_FOLO01000022.1"/>
</dbReference>
<evidence type="ECO:0000256" key="4">
    <source>
        <dbReference type="ARBA" id="ARBA00022833"/>
    </source>
</evidence>
<feature type="disulfide bond" evidence="8">
    <location>
        <begin position="388"/>
        <end position="401"/>
    </location>
</feature>
<feature type="binding site" evidence="7">
    <location>
        <position position="269"/>
    </location>
    <ligand>
        <name>Zn(2+)</name>
        <dbReference type="ChEBI" id="CHEBI:29105"/>
    </ligand>
</feature>
<keyword evidence="4 7" id="KW-0862">Zinc</keyword>
<gene>
    <name evidence="11" type="ORF">SAMN02745724_02893</name>
</gene>
<feature type="domain" description="M23ase beta-sheet core" evidence="10">
    <location>
        <begin position="281"/>
        <end position="364"/>
    </location>
</feature>
<dbReference type="EMBL" id="FOLO01000022">
    <property type="protein sequence ID" value="SFC90656.1"/>
    <property type="molecule type" value="Genomic_DNA"/>
</dbReference>
<comment type="cofactor">
    <cofactor evidence="7">
        <name>Zn(2+)</name>
        <dbReference type="ChEBI" id="CHEBI:29105"/>
    </cofactor>
    <text evidence="7">Binds 1 zinc ion per subunit.</text>
</comment>
<feature type="disulfide bond" evidence="8">
    <location>
        <begin position="298"/>
        <end position="344"/>
    </location>
</feature>
<dbReference type="CDD" id="cd12797">
    <property type="entry name" value="M23_peptidase"/>
    <property type="match status" value="1"/>
</dbReference>
<dbReference type="SUPFAM" id="SSF51261">
    <property type="entry name" value="Duplicated hybrid motif"/>
    <property type="match status" value="1"/>
</dbReference>
<dbReference type="Pfam" id="PF01551">
    <property type="entry name" value="Peptidase_M23"/>
    <property type="match status" value="1"/>
</dbReference>
<dbReference type="OrthoDB" id="6188067at2"/>
<dbReference type="InterPro" id="IPR016047">
    <property type="entry name" value="M23ase_b-sheet_dom"/>
</dbReference>
<dbReference type="Gene3D" id="2.70.70.10">
    <property type="entry name" value="Glucose Permease (Domain IIA)"/>
    <property type="match status" value="1"/>
</dbReference>
<evidence type="ECO:0000313" key="12">
    <source>
        <dbReference type="Proteomes" id="UP000198862"/>
    </source>
</evidence>
<keyword evidence="12" id="KW-1185">Reference proteome</keyword>
<keyword evidence="1 11" id="KW-0645">Protease</keyword>
<evidence type="ECO:0000256" key="6">
    <source>
        <dbReference type="PIRSR" id="PIRSR600841-1"/>
    </source>
</evidence>
<feature type="active site" description="Proton donor/acceptor" evidence="6">
    <location>
        <position position="353"/>
    </location>
</feature>
<keyword evidence="2 7" id="KW-0479">Metal-binding</keyword>
<dbReference type="GO" id="GO:0004222">
    <property type="term" value="F:metalloendopeptidase activity"/>
    <property type="evidence" value="ECO:0007669"/>
    <property type="project" value="InterPro"/>
</dbReference>
<evidence type="ECO:0000256" key="8">
    <source>
        <dbReference type="PIRSR" id="PIRSR600841-3"/>
    </source>
</evidence>
<evidence type="ECO:0000256" key="7">
    <source>
        <dbReference type="PIRSR" id="PIRSR600841-2"/>
    </source>
</evidence>
<feature type="active site" description="Proton donor/acceptor" evidence="6">
    <location>
        <position position="314"/>
    </location>
</feature>
<evidence type="ECO:0000256" key="2">
    <source>
        <dbReference type="ARBA" id="ARBA00022723"/>
    </source>
</evidence>
<dbReference type="GO" id="GO:0006508">
    <property type="term" value="P:proteolysis"/>
    <property type="evidence" value="ECO:0007669"/>
    <property type="project" value="UniProtKB-KW"/>
</dbReference>
<dbReference type="Proteomes" id="UP000198862">
    <property type="component" value="Unassembled WGS sequence"/>
</dbReference>
<dbReference type="PANTHER" id="PTHR21666">
    <property type="entry name" value="PEPTIDASE-RELATED"/>
    <property type="match status" value="1"/>
</dbReference>
<evidence type="ECO:0000313" key="11">
    <source>
        <dbReference type="EMBL" id="SFC90656.1"/>
    </source>
</evidence>
<dbReference type="InterPro" id="IPR011055">
    <property type="entry name" value="Dup_hybrid_motif"/>
</dbReference>
<evidence type="ECO:0000256" key="1">
    <source>
        <dbReference type="ARBA" id="ARBA00022670"/>
    </source>
</evidence>
<name>A0A1I1MZX5_9GAMM</name>
<feature type="chain" id="PRO_5011761469" evidence="9">
    <location>
        <begin position="23"/>
        <end position="408"/>
    </location>
</feature>
<sequence length="408" mass="46216">MKKIILPIFASCLLPMINEANAQVHFDAINQFKYDEKILNQLPISSLRVIDDDQFVFSNLQLKEDWNNFFNTQAFALKNKQEEIMHWAGYTSINPKLLIALMEQQSQILSDPDLVNFNKPFTTLSNKTGFINQLKDVSLKLSQRFYLFLEAQENGTIKTESLKNTTAATISLTSLLYGNNQKKHGGINSSDNSKKINDFLNTYQRLFNRSDDNLLLQNALHINSKASDLSNISANSNFNMNLPWQSGYPWVSGGAHSNTGSGYPYSSLDFNNGSGGWGSNTPWVQASHEGVVTRYSRCNIRITHPSGYATSYYHMDSLQYNTGDSVASGAWLGRYANNKQTALCEGGQSSGPHVHFSLLYNGRYTSLHNHYISGYRIDIGNYNYDDNCGRFYFEYNGSRTCAWRSLWR</sequence>
<feature type="binding site" evidence="7">
    <location>
        <position position="256"/>
    </location>
    <ligand>
        <name>Zn(2+)</name>
        <dbReference type="ChEBI" id="CHEBI:29105"/>
    </ligand>
</feature>
<feature type="signal peptide" evidence="9">
    <location>
        <begin position="1"/>
        <end position="22"/>
    </location>
</feature>
<dbReference type="PANTHER" id="PTHR21666:SF288">
    <property type="entry name" value="CELL DIVISION PROTEIN YTFB"/>
    <property type="match status" value="1"/>
</dbReference>
<organism evidence="11 12">
    <name type="scientific">Pseudoalteromonas denitrificans DSM 6059</name>
    <dbReference type="NCBI Taxonomy" id="1123010"/>
    <lineage>
        <taxon>Bacteria</taxon>
        <taxon>Pseudomonadati</taxon>
        <taxon>Pseudomonadota</taxon>
        <taxon>Gammaproteobacteria</taxon>
        <taxon>Alteromonadales</taxon>
        <taxon>Pseudoalteromonadaceae</taxon>
        <taxon>Pseudoalteromonas</taxon>
    </lineage>
</organism>
<evidence type="ECO:0000256" key="9">
    <source>
        <dbReference type="SAM" id="SignalP"/>
    </source>
</evidence>
<dbReference type="STRING" id="1123010.SAMN02745724_02893"/>
<protein>
    <submittedName>
        <fullName evidence="11">LasA protease</fullName>
    </submittedName>
</protein>
<keyword evidence="5" id="KW-0482">Metalloprotease</keyword>
<evidence type="ECO:0000259" key="10">
    <source>
        <dbReference type="Pfam" id="PF01551"/>
    </source>
</evidence>
<keyword evidence="9" id="KW-0732">Signal</keyword>
<keyword evidence="3" id="KW-0378">Hydrolase</keyword>
<keyword evidence="8" id="KW-1015">Disulfide bond</keyword>
<feature type="binding site" evidence="7">
    <location>
        <position position="355"/>
    </location>
    <ligand>
        <name>Zn(2+)</name>
        <dbReference type="ChEBI" id="CHEBI:29105"/>
    </ligand>
</feature>
<proteinExistence type="predicted"/>
<reference evidence="11 12" key="1">
    <citation type="submission" date="2016-10" db="EMBL/GenBank/DDBJ databases">
        <authorList>
            <person name="de Groot N.N."/>
        </authorList>
    </citation>
    <scope>NUCLEOTIDE SEQUENCE [LARGE SCALE GENOMIC DNA]</scope>
    <source>
        <strain evidence="11 12">DSM 6059</strain>
    </source>
</reference>
<dbReference type="AlphaFoldDB" id="A0A1I1MZX5"/>